<dbReference type="PANTHER" id="PTHR47934">
    <property type="entry name" value="PENTATRICOPEPTIDE REPEAT-CONTAINING PROTEIN PET309, MITOCHONDRIAL"/>
    <property type="match status" value="1"/>
</dbReference>
<dbReference type="InterPro" id="IPR051114">
    <property type="entry name" value="Mito_RNA_Proc_CCM1"/>
</dbReference>
<dbReference type="OMA" id="WYTEMVA"/>
<feature type="repeat" description="PPR" evidence="3">
    <location>
        <begin position="17"/>
        <end position="51"/>
    </location>
</feature>
<dbReference type="Gramene" id="CDY23570">
    <property type="protein sequence ID" value="CDY23570"/>
    <property type="gene ID" value="GSBRNA2T00023763001"/>
</dbReference>
<dbReference type="STRING" id="3708.A0A078GAX6"/>
<evidence type="ECO:0000313" key="6">
    <source>
        <dbReference type="Proteomes" id="UP000028999"/>
    </source>
</evidence>
<dbReference type="Proteomes" id="UP000028999">
    <property type="component" value="Unassembled WGS sequence"/>
</dbReference>
<dbReference type="PROSITE" id="PS51375">
    <property type="entry name" value="PPR"/>
    <property type="match status" value="1"/>
</dbReference>
<evidence type="ECO:0000256" key="3">
    <source>
        <dbReference type="PROSITE-ProRule" id="PRU00708"/>
    </source>
</evidence>
<proteinExistence type="inferred from homology"/>
<dbReference type="PANTHER" id="PTHR47934:SF26">
    <property type="entry name" value="SMALL RIBOSOMAL SUBUNIT PROTEIN MS78 (RPPR3A)"/>
    <property type="match status" value="1"/>
</dbReference>
<reference evidence="5 6" key="1">
    <citation type="journal article" date="2014" name="Science">
        <title>Plant genetics. Early allopolyploid evolution in the post-Neolithic Brassica napus oilseed genome.</title>
        <authorList>
            <person name="Chalhoub B."/>
            <person name="Denoeud F."/>
            <person name="Liu S."/>
            <person name="Parkin I.A."/>
            <person name="Tang H."/>
            <person name="Wang X."/>
            <person name="Chiquet J."/>
            <person name="Belcram H."/>
            <person name="Tong C."/>
            <person name="Samans B."/>
            <person name="Correa M."/>
            <person name="Da Silva C."/>
            <person name="Just J."/>
            <person name="Falentin C."/>
            <person name="Koh C.S."/>
            <person name="Le Clainche I."/>
            <person name="Bernard M."/>
            <person name="Bento P."/>
            <person name="Noel B."/>
            <person name="Labadie K."/>
            <person name="Alberti A."/>
            <person name="Charles M."/>
            <person name="Arnaud D."/>
            <person name="Guo H."/>
            <person name="Daviaud C."/>
            <person name="Alamery S."/>
            <person name="Jabbari K."/>
            <person name="Zhao M."/>
            <person name="Edger P.P."/>
            <person name="Chelaifa H."/>
            <person name="Tack D."/>
            <person name="Lassalle G."/>
            <person name="Mestiri I."/>
            <person name="Schnel N."/>
            <person name="Le Paslier M.C."/>
            <person name="Fan G."/>
            <person name="Renault V."/>
            <person name="Bayer P.E."/>
            <person name="Golicz A.A."/>
            <person name="Manoli S."/>
            <person name="Lee T.H."/>
            <person name="Thi V.H."/>
            <person name="Chalabi S."/>
            <person name="Hu Q."/>
            <person name="Fan C."/>
            <person name="Tollenaere R."/>
            <person name="Lu Y."/>
            <person name="Battail C."/>
            <person name="Shen J."/>
            <person name="Sidebottom C.H."/>
            <person name="Wang X."/>
            <person name="Canaguier A."/>
            <person name="Chauveau A."/>
            <person name="Berard A."/>
            <person name="Deniot G."/>
            <person name="Guan M."/>
            <person name="Liu Z."/>
            <person name="Sun F."/>
            <person name="Lim Y.P."/>
            <person name="Lyons E."/>
            <person name="Town C.D."/>
            <person name="Bancroft I."/>
            <person name="Wang X."/>
            <person name="Meng J."/>
            <person name="Ma J."/>
            <person name="Pires J.C."/>
            <person name="King G.J."/>
            <person name="Brunel D."/>
            <person name="Delourme R."/>
            <person name="Renard M."/>
            <person name="Aury J.M."/>
            <person name="Adams K.L."/>
            <person name="Batley J."/>
            <person name="Snowdon R.J."/>
            <person name="Tost J."/>
            <person name="Edwards D."/>
            <person name="Zhou Y."/>
            <person name="Hua W."/>
            <person name="Sharpe A.G."/>
            <person name="Paterson A.H."/>
            <person name="Guan C."/>
            <person name="Wincker P."/>
        </authorList>
    </citation>
    <scope>NUCLEOTIDE SEQUENCE [LARGE SCALE GENOMIC DNA]</scope>
    <source>
        <strain evidence="6">cv. Darmor-bzh</strain>
    </source>
</reference>
<gene>
    <name evidence="5" type="primary">BnaC05g40240D</name>
    <name evidence="4" type="ORF">DARMORV10_C05P54790.1</name>
    <name evidence="5" type="ORF">GSBRNA2T00023763001</name>
</gene>
<reference evidence="4" key="3">
    <citation type="submission" date="2021-01" db="EMBL/GenBank/DDBJ databases">
        <authorList>
            <consortium name="Genoscope - CEA"/>
            <person name="William W."/>
        </authorList>
    </citation>
    <scope>NUCLEOTIDE SEQUENCE</scope>
</reference>
<accession>A0A078GAX6</accession>
<evidence type="ECO:0000256" key="2">
    <source>
        <dbReference type="ARBA" id="ARBA00022737"/>
    </source>
</evidence>
<keyword evidence="2" id="KW-0677">Repeat</keyword>
<dbReference type="EMBL" id="HG994369">
    <property type="protein sequence ID" value="CAF1935042.1"/>
    <property type="molecule type" value="Genomic_DNA"/>
</dbReference>
<evidence type="ECO:0000313" key="5">
    <source>
        <dbReference type="EMBL" id="CDY23570.1"/>
    </source>
</evidence>
<dbReference type="SMR" id="A0A078GAX6"/>
<dbReference type="Pfam" id="PF01535">
    <property type="entry name" value="PPR"/>
    <property type="match status" value="2"/>
</dbReference>
<comment type="similarity">
    <text evidence="1">Belongs to the PPR family. P subfamily.</text>
</comment>
<dbReference type="AlphaFoldDB" id="A0A078GAX6"/>
<protein>
    <submittedName>
        <fullName evidence="4">(rape) hypothetical protein</fullName>
    </submittedName>
    <submittedName>
        <fullName evidence="5">BnaC05g40240D protein</fullName>
    </submittedName>
</protein>
<evidence type="ECO:0000313" key="4">
    <source>
        <dbReference type="EMBL" id="CAF1935042.1"/>
    </source>
</evidence>
<dbReference type="PaxDb" id="3708-A0A078GAX6"/>
<organism evidence="5 6">
    <name type="scientific">Brassica napus</name>
    <name type="common">Rape</name>
    <dbReference type="NCBI Taxonomy" id="3708"/>
    <lineage>
        <taxon>Eukaryota</taxon>
        <taxon>Viridiplantae</taxon>
        <taxon>Streptophyta</taxon>
        <taxon>Embryophyta</taxon>
        <taxon>Tracheophyta</taxon>
        <taxon>Spermatophyta</taxon>
        <taxon>Magnoliopsida</taxon>
        <taxon>eudicotyledons</taxon>
        <taxon>Gunneridae</taxon>
        <taxon>Pentapetalae</taxon>
        <taxon>rosids</taxon>
        <taxon>malvids</taxon>
        <taxon>Brassicales</taxon>
        <taxon>Brassicaceae</taxon>
        <taxon>Brassiceae</taxon>
        <taxon>Brassica</taxon>
    </lineage>
</organism>
<keyword evidence="6" id="KW-1185">Reference proteome</keyword>
<name>A0A078GAX6_BRANA</name>
<dbReference type="EMBL" id="LK032145">
    <property type="protein sequence ID" value="CDY23570.1"/>
    <property type="molecule type" value="Genomic_DNA"/>
</dbReference>
<reference evidence="5" key="2">
    <citation type="submission" date="2014-06" db="EMBL/GenBank/DDBJ databases">
        <authorList>
            <person name="Genoscope - CEA"/>
        </authorList>
    </citation>
    <scope>NUCLEOTIDE SEQUENCE</scope>
</reference>
<evidence type="ECO:0000256" key="1">
    <source>
        <dbReference type="ARBA" id="ARBA00007626"/>
    </source>
</evidence>
<dbReference type="Gene3D" id="1.25.40.10">
    <property type="entry name" value="Tetratricopeptide repeat domain"/>
    <property type="match status" value="1"/>
</dbReference>
<dbReference type="InterPro" id="IPR011990">
    <property type="entry name" value="TPR-like_helical_dom_sf"/>
</dbReference>
<dbReference type="Proteomes" id="UP001295469">
    <property type="component" value="Chromosome C05"/>
</dbReference>
<dbReference type="InterPro" id="IPR002885">
    <property type="entry name" value="PPR_rpt"/>
</dbReference>
<sequence length="138" mass="15667">MVQFLVELKGNRRIRRDVFAFTAMARGFAGVGEVDEAQYWYRSMEMYDFRPMKVVYSSLLPGVCKAGDLKFAFELCKDIFAKRILVDEAIVQEVVDALVKGSKQEEAEEIVELSRTRMDISSSSYVSLPKSSLVAEAY</sequence>